<organism evidence="2 3">
    <name type="scientific">Pyrenophora teres f. teres</name>
    <dbReference type="NCBI Taxonomy" id="97479"/>
    <lineage>
        <taxon>Eukaryota</taxon>
        <taxon>Fungi</taxon>
        <taxon>Dikarya</taxon>
        <taxon>Ascomycota</taxon>
        <taxon>Pezizomycotina</taxon>
        <taxon>Dothideomycetes</taxon>
        <taxon>Pleosporomycetidae</taxon>
        <taxon>Pleosporales</taxon>
        <taxon>Pleosporineae</taxon>
        <taxon>Pleosporaceae</taxon>
        <taxon>Pyrenophora</taxon>
    </lineage>
</organism>
<accession>A0A6S6VVN9</accession>
<feature type="region of interest" description="Disordered" evidence="1">
    <location>
        <begin position="430"/>
        <end position="494"/>
    </location>
</feature>
<protein>
    <submittedName>
        <fullName evidence="2">Uncharacterized protein</fullName>
    </submittedName>
</protein>
<feature type="region of interest" description="Disordered" evidence="1">
    <location>
        <begin position="365"/>
        <end position="389"/>
    </location>
</feature>
<evidence type="ECO:0000313" key="3">
    <source>
        <dbReference type="Proteomes" id="UP000472372"/>
    </source>
</evidence>
<feature type="compositionally biased region" description="Low complexity" evidence="1">
    <location>
        <begin position="91"/>
        <end position="130"/>
    </location>
</feature>
<dbReference type="Proteomes" id="UP000472372">
    <property type="component" value="Chromosome 1"/>
</dbReference>
<feature type="region of interest" description="Disordered" evidence="1">
    <location>
        <begin position="1"/>
        <end position="132"/>
    </location>
</feature>
<dbReference type="AlphaFoldDB" id="A0A6S6VVN9"/>
<dbReference type="EMBL" id="HG992977">
    <property type="protein sequence ID" value="CAE7002993.1"/>
    <property type="molecule type" value="Genomic_DNA"/>
</dbReference>
<gene>
    <name evidence="2" type="ORF">PTTW11_01474</name>
</gene>
<proteinExistence type="predicted"/>
<evidence type="ECO:0000313" key="2">
    <source>
        <dbReference type="EMBL" id="CAE7002993.1"/>
    </source>
</evidence>
<reference evidence="2" key="1">
    <citation type="submission" date="2021-02" db="EMBL/GenBank/DDBJ databases">
        <authorList>
            <person name="Syme A R."/>
            <person name="Syme A R."/>
            <person name="Moolhuijzen P."/>
        </authorList>
    </citation>
    <scope>NUCLEOTIDE SEQUENCE</scope>
    <source>
        <strain evidence="2">W1-1</strain>
    </source>
</reference>
<evidence type="ECO:0000256" key="1">
    <source>
        <dbReference type="SAM" id="MobiDB-lite"/>
    </source>
</evidence>
<feature type="compositionally biased region" description="Low complexity" evidence="1">
    <location>
        <begin position="61"/>
        <end position="82"/>
    </location>
</feature>
<name>A0A6S6VVN9_9PLEO</name>
<sequence length="494" mass="54721">MASNDTTLRHKTPVPLPDPKKREQKSSTTTKTKKASGKSQHINLDPDNTAHLGLRPSAPRSTNSDSDSWESSTDMPETARQQAAREKRNQQARARAAAARTSTTTTAEPPANGPPAENTTTQGQSATPTTVAPAQSLTITQTQLEALIQTAVSTALHANATSVPTITMADRPDFKLAYHIMSQKDWPRLEGPHNYVDWSNSLESAAIAGRFASLLRLQPSEFPSVQDRLLTLEFIKQSLTPGIRPLISDLSGPLEALELLEERHKAKESAHVFSLFQRFINSSLDRHTDVTAFKDELNIIQNSLRAVHPRYVLPGWIINLWFLAKLGPEFDNRVSLLHQDKALIDPESPKNFDALASDIINEEHRKREVDTSSTTLVTRPSPANVRTTGPNGEPWCVHCNCPGHIYAKNGSQGPGKKYCYFHPAQKEEYARRTSEGWGKRGGRGKGPKRERGTSTADARGPYKRQVDTENFSQRTSLAARITYPYSHPEDSTDQ</sequence>